<proteinExistence type="predicted"/>
<name>A0ABQ0AT41_9FIRM</name>
<protein>
    <submittedName>
        <fullName evidence="2">Uncharacterized protein</fullName>
    </submittedName>
</protein>
<evidence type="ECO:0000313" key="3">
    <source>
        <dbReference type="Proteomes" id="UP001600894"/>
    </source>
</evidence>
<keyword evidence="1" id="KW-1133">Transmembrane helix</keyword>
<feature type="transmembrane region" description="Helical" evidence="1">
    <location>
        <begin position="32"/>
        <end position="54"/>
    </location>
</feature>
<dbReference type="EMBL" id="BAABXL010000001">
    <property type="protein sequence ID" value="GAA6267185.1"/>
    <property type="molecule type" value="Genomic_DNA"/>
</dbReference>
<gene>
    <name evidence="2" type="ORF">F130042H8_02450</name>
</gene>
<evidence type="ECO:0000313" key="2">
    <source>
        <dbReference type="EMBL" id="GAA6267185.1"/>
    </source>
</evidence>
<reference evidence="2 3" key="1">
    <citation type="submission" date="2024-04" db="EMBL/GenBank/DDBJ databases">
        <title>Defined microbial consortia suppress multidrug-resistant proinflammatory Enterobacteriaceae via ecological control.</title>
        <authorList>
            <person name="Furuichi M."/>
            <person name="Kawaguchi T."/>
            <person name="Pust M."/>
            <person name="Yasuma K."/>
            <person name="Plichta D."/>
            <person name="Hasegawa N."/>
            <person name="Ohya T."/>
            <person name="Bhattarai S."/>
            <person name="Sasajima S."/>
            <person name="Aoto Y."/>
            <person name="Tuganbaev T."/>
            <person name="Yaginuma M."/>
            <person name="Ueda M."/>
            <person name="Okahashi N."/>
            <person name="Amafuji K."/>
            <person name="Kiridooshi Y."/>
            <person name="Sugita K."/>
            <person name="Strazar M."/>
            <person name="Skelly A."/>
            <person name="Suda W."/>
            <person name="Hattori M."/>
            <person name="Nakamoto N."/>
            <person name="Caballero S."/>
            <person name="Norman J."/>
            <person name="Olle B."/>
            <person name="Tanoue T."/>
            <person name="Arita M."/>
            <person name="Bucci V."/>
            <person name="Atarashi K."/>
            <person name="Xavier R."/>
            <person name="Honda K."/>
        </authorList>
    </citation>
    <scope>NUCLEOTIDE SEQUENCE [LARGE SCALE GENOMIC DNA]</scope>
    <source>
        <strain evidence="3">f13</strain>
    </source>
</reference>
<comment type="caution">
    <text evidence="2">The sequence shown here is derived from an EMBL/GenBank/DDBJ whole genome shotgun (WGS) entry which is preliminary data.</text>
</comment>
<keyword evidence="1" id="KW-0472">Membrane</keyword>
<evidence type="ECO:0000256" key="1">
    <source>
        <dbReference type="SAM" id="Phobius"/>
    </source>
</evidence>
<accession>A0ABQ0AT41</accession>
<organism evidence="2 3">
    <name type="scientific">Enterocloster alcoholdehydrogenati</name>
    <dbReference type="NCBI Taxonomy" id="2547410"/>
    <lineage>
        <taxon>Bacteria</taxon>
        <taxon>Bacillati</taxon>
        <taxon>Bacillota</taxon>
        <taxon>Clostridia</taxon>
        <taxon>Lachnospirales</taxon>
        <taxon>Lachnospiraceae</taxon>
        <taxon>Enterocloster</taxon>
    </lineage>
</organism>
<keyword evidence="1" id="KW-0812">Transmembrane</keyword>
<keyword evidence="3" id="KW-1185">Reference proteome</keyword>
<sequence>MDNPEGQVTYPDIQDGRATYRLWYASLHTLRFYLYFYNQASSARLTHIIFLFLIKTN</sequence>
<dbReference type="Proteomes" id="UP001600894">
    <property type="component" value="Unassembled WGS sequence"/>
</dbReference>